<dbReference type="EMBL" id="FPIY01000002">
    <property type="protein sequence ID" value="SFW49406.1"/>
    <property type="molecule type" value="Genomic_DNA"/>
</dbReference>
<name>A0A1K1PRK4_9FLAO</name>
<dbReference type="OrthoDB" id="1443520at2"/>
<dbReference type="AlphaFoldDB" id="A0A1K1PRK4"/>
<dbReference type="Proteomes" id="UP000183257">
    <property type="component" value="Unassembled WGS sequence"/>
</dbReference>
<dbReference type="RefSeq" id="WP_139254307.1">
    <property type="nucleotide sequence ID" value="NZ_FPIY01000002.1"/>
</dbReference>
<sequence>MKRFSLFFILIFTFISCNQTKKEAVKEELVAGKITFNAKKLPKKNKLDPKVVTVLENWQEYKNFNTAIDGMYKAENDEDLRLTLDQIIEAQKKLEASTYPEEYNKPHIKSRLTVIKTYTLKTKAAIEYSLVILEPASEMIDAYNNFRNQFNIIANNTLDTNLILQNE</sequence>
<dbReference type="PROSITE" id="PS51257">
    <property type="entry name" value="PROKAR_LIPOPROTEIN"/>
    <property type="match status" value="1"/>
</dbReference>
<proteinExistence type="predicted"/>
<organism evidence="1 2">
    <name type="scientific">Cellulophaga fucicola</name>
    <dbReference type="NCBI Taxonomy" id="76595"/>
    <lineage>
        <taxon>Bacteria</taxon>
        <taxon>Pseudomonadati</taxon>
        <taxon>Bacteroidota</taxon>
        <taxon>Flavobacteriia</taxon>
        <taxon>Flavobacteriales</taxon>
        <taxon>Flavobacteriaceae</taxon>
        <taxon>Cellulophaga</taxon>
    </lineage>
</organism>
<evidence type="ECO:0000313" key="1">
    <source>
        <dbReference type="EMBL" id="SFW49406.1"/>
    </source>
</evidence>
<dbReference type="STRING" id="76595.SAMN05660313_02082"/>
<protein>
    <recommendedName>
        <fullName evidence="3">Lipoprotein</fullName>
    </recommendedName>
</protein>
<evidence type="ECO:0000313" key="2">
    <source>
        <dbReference type="Proteomes" id="UP000183257"/>
    </source>
</evidence>
<gene>
    <name evidence="1" type="ORF">SAMN05660313_02082</name>
</gene>
<accession>A0A1K1PRK4</accession>
<evidence type="ECO:0008006" key="3">
    <source>
        <dbReference type="Google" id="ProtNLM"/>
    </source>
</evidence>
<reference evidence="2" key="1">
    <citation type="submission" date="2016-11" db="EMBL/GenBank/DDBJ databases">
        <authorList>
            <person name="Varghese N."/>
            <person name="Submissions S."/>
        </authorList>
    </citation>
    <scope>NUCLEOTIDE SEQUENCE [LARGE SCALE GENOMIC DNA]</scope>
    <source>
        <strain evidence="2">DSM 24786</strain>
    </source>
</reference>
<keyword evidence="2" id="KW-1185">Reference proteome</keyword>